<sequence length="270" mass="29730">MSVDYAHYKWPEIPKVIENKGVAILPLGATEEHGPHLPLDVDTEITVNICREAAKITNKDVVLPPIPFGFETHHMGIPGTIDIPSDILIDFGKAVTNSLAHHGFKHILLVNGHGSNRPIIELIARNTIIENPDTLCASISWWELKDVRDAAEGIVSEEATSHGCDLETSVYMHLHPDKVDMDLAVADGLGKPTPHFWSDLLGRRPEGFKNPAKMMEIWDTFTSTGVRGNAKVASEEKGKVLFDAAKQELADLLDEFREKKPGKPMGPNSI</sequence>
<dbReference type="EMBL" id="JBHTKJ010000007">
    <property type="protein sequence ID" value="MFD1037278.1"/>
    <property type="molecule type" value="Genomic_DNA"/>
</dbReference>
<evidence type="ECO:0000256" key="1">
    <source>
        <dbReference type="ARBA" id="ARBA00001947"/>
    </source>
</evidence>
<keyword evidence="7" id="KW-1185">Reference proteome</keyword>
<reference evidence="7" key="1">
    <citation type="journal article" date="2019" name="Int. J. Syst. Evol. Microbiol.">
        <title>The Global Catalogue of Microorganisms (GCM) 10K type strain sequencing project: providing services to taxonomists for standard genome sequencing and annotation.</title>
        <authorList>
            <consortium name="The Broad Institute Genomics Platform"/>
            <consortium name="The Broad Institute Genome Sequencing Center for Infectious Disease"/>
            <person name="Wu L."/>
            <person name="Ma J."/>
        </authorList>
    </citation>
    <scope>NUCLEOTIDE SEQUENCE [LARGE SCALE GENOMIC DNA]</scope>
    <source>
        <strain evidence="7">CCUG 56754</strain>
    </source>
</reference>
<protein>
    <submittedName>
        <fullName evidence="6">Creatininase family protein</fullName>
    </submittedName>
</protein>
<organism evidence="6 7">
    <name type="scientific">Virgibacillus byunsanensis</name>
    <dbReference type="NCBI Taxonomy" id="570945"/>
    <lineage>
        <taxon>Bacteria</taxon>
        <taxon>Bacillati</taxon>
        <taxon>Bacillota</taxon>
        <taxon>Bacilli</taxon>
        <taxon>Bacillales</taxon>
        <taxon>Bacillaceae</taxon>
        <taxon>Virgibacillus</taxon>
    </lineage>
</organism>
<dbReference type="PANTHER" id="PTHR35005">
    <property type="entry name" value="3-DEHYDRO-SCYLLO-INOSOSE HYDROLASE"/>
    <property type="match status" value="1"/>
</dbReference>
<dbReference type="InterPro" id="IPR024087">
    <property type="entry name" value="Creatininase-like_sf"/>
</dbReference>
<keyword evidence="2" id="KW-0479">Metal-binding</keyword>
<keyword evidence="3" id="KW-0378">Hydrolase</keyword>
<comment type="cofactor">
    <cofactor evidence="1">
        <name>Zn(2+)</name>
        <dbReference type="ChEBI" id="CHEBI:29105"/>
    </cofactor>
</comment>
<dbReference type="Proteomes" id="UP001597040">
    <property type="component" value="Unassembled WGS sequence"/>
</dbReference>
<dbReference type="RefSeq" id="WP_390359195.1">
    <property type="nucleotide sequence ID" value="NZ_JBHTKJ010000007.1"/>
</dbReference>
<evidence type="ECO:0000313" key="6">
    <source>
        <dbReference type="EMBL" id="MFD1037278.1"/>
    </source>
</evidence>
<proteinExistence type="inferred from homology"/>
<dbReference type="SUPFAM" id="SSF102215">
    <property type="entry name" value="Creatininase"/>
    <property type="match status" value="1"/>
</dbReference>
<comment type="similarity">
    <text evidence="5">Belongs to the creatininase superfamily.</text>
</comment>
<dbReference type="Gene3D" id="3.40.50.10310">
    <property type="entry name" value="Creatininase"/>
    <property type="match status" value="1"/>
</dbReference>
<gene>
    <name evidence="6" type="ORF">ACFQ3N_02415</name>
</gene>
<keyword evidence="4" id="KW-0862">Zinc</keyword>
<dbReference type="Pfam" id="PF02633">
    <property type="entry name" value="Creatininase"/>
    <property type="match status" value="1"/>
</dbReference>
<accession>A0ABW3LGN2</accession>
<evidence type="ECO:0000313" key="7">
    <source>
        <dbReference type="Proteomes" id="UP001597040"/>
    </source>
</evidence>
<name>A0ABW3LGN2_9BACI</name>
<evidence type="ECO:0000256" key="3">
    <source>
        <dbReference type="ARBA" id="ARBA00022801"/>
    </source>
</evidence>
<evidence type="ECO:0000256" key="5">
    <source>
        <dbReference type="ARBA" id="ARBA00024029"/>
    </source>
</evidence>
<dbReference type="PANTHER" id="PTHR35005:SF1">
    <property type="entry name" value="2-AMINO-5-FORMYLAMINO-6-RIBOSYLAMINOPYRIMIDIN-4(3H)-ONE 5'-MONOPHOSPHATE DEFORMYLASE"/>
    <property type="match status" value="1"/>
</dbReference>
<comment type="caution">
    <text evidence="6">The sequence shown here is derived from an EMBL/GenBank/DDBJ whole genome shotgun (WGS) entry which is preliminary data.</text>
</comment>
<evidence type="ECO:0000256" key="2">
    <source>
        <dbReference type="ARBA" id="ARBA00022723"/>
    </source>
</evidence>
<dbReference type="InterPro" id="IPR003785">
    <property type="entry name" value="Creatininase/forma_Hydrolase"/>
</dbReference>
<evidence type="ECO:0000256" key="4">
    <source>
        <dbReference type="ARBA" id="ARBA00022833"/>
    </source>
</evidence>